<dbReference type="UniPathway" id="UPA00378"/>
<dbReference type="InterPro" id="IPR001104">
    <property type="entry name" value="3-oxo-5_a-steroid_4-DH_C"/>
</dbReference>
<reference evidence="7 8" key="1">
    <citation type="journal article" date="2017" name="Mol. Biol. Evol.">
        <title>The 4-celled Tetrabaena socialis nuclear genome reveals the essential components for genetic control of cell number at the origin of multicellularity in the volvocine lineage.</title>
        <authorList>
            <person name="Featherston J."/>
            <person name="Arakaki Y."/>
            <person name="Hanschen E.R."/>
            <person name="Ferris P.J."/>
            <person name="Michod R.E."/>
            <person name="Olson B.J.S.C."/>
            <person name="Nozaki H."/>
            <person name="Durand P.M."/>
        </authorList>
    </citation>
    <scope>NUCLEOTIDE SEQUENCE [LARGE SCALE GENOMIC DNA]</scope>
    <source>
        <strain evidence="7 8">NIES-571</strain>
    </source>
</reference>
<evidence type="ECO:0000313" key="7">
    <source>
        <dbReference type="EMBL" id="PNH03372.1"/>
    </source>
</evidence>
<feature type="transmembrane region" description="Helical" evidence="5">
    <location>
        <begin position="30"/>
        <end position="48"/>
    </location>
</feature>
<feature type="transmembrane region" description="Helical" evidence="5">
    <location>
        <begin position="85"/>
        <end position="107"/>
    </location>
</feature>
<keyword evidence="4 5" id="KW-0472">Membrane</keyword>
<comment type="subcellular location">
    <subcellularLocation>
        <location evidence="1">Endomembrane system</location>
        <topology evidence="1">Multi-pass membrane protein</topology>
    </subcellularLocation>
</comment>
<keyword evidence="3 5" id="KW-1133">Transmembrane helix</keyword>
<dbReference type="PANTHER" id="PTHR14624:SF0">
    <property type="entry name" value="POLYPRENOL REDUCTASE"/>
    <property type="match status" value="1"/>
</dbReference>
<sequence>MGLALGELALTASTALLKDLSVPQQYFEHFYIVGALVNTVLLQLYIFVCCLDEDGSTLKVCCPHYLAEILIYAALALVTRGTPCTLLIGAWVLLNLALAAGATRRFYANNFKEYPRRRAALVPGLF</sequence>
<gene>
    <name evidence="7" type="ORF">TSOC_010600</name>
</gene>
<dbReference type="EMBL" id="PGGS01000512">
    <property type="protein sequence ID" value="PNH03372.1"/>
    <property type="molecule type" value="Genomic_DNA"/>
</dbReference>
<evidence type="ECO:0000256" key="4">
    <source>
        <dbReference type="ARBA" id="ARBA00023136"/>
    </source>
</evidence>
<evidence type="ECO:0000313" key="8">
    <source>
        <dbReference type="Proteomes" id="UP000236333"/>
    </source>
</evidence>
<dbReference type="PANTHER" id="PTHR14624">
    <property type="entry name" value="DFG10 PROTEIN"/>
    <property type="match status" value="1"/>
</dbReference>
<keyword evidence="8" id="KW-1185">Reference proteome</keyword>
<dbReference type="GO" id="GO:0006488">
    <property type="term" value="P:dolichol-linked oligosaccharide biosynthetic process"/>
    <property type="evidence" value="ECO:0007669"/>
    <property type="project" value="InterPro"/>
</dbReference>
<dbReference type="AlphaFoldDB" id="A0A2J7ZSX8"/>
<evidence type="ECO:0000256" key="3">
    <source>
        <dbReference type="ARBA" id="ARBA00022989"/>
    </source>
</evidence>
<dbReference type="Pfam" id="PF02544">
    <property type="entry name" value="Steroid_dh"/>
    <property type="match status" value="1"/>
</dbReference>
<dbReference type="GO" id="GO:0003865">
    <property type="term" value="F:3-oxo-5-alpha-steroid 4-dehydrogenase activity"/>
    <property type="evidence" value="ECO:0007669"/>
    <property type="project" value="TreeGrafter"/>
</dbReference>
<dbReference type="GO" id="GO:0016095">
    <property type="term" value="P:polyprenol catabolic process"/>
    <property type="evidence" value="ECO:0007669"/>
    <property type="project" value="TreeGrafter"/>
</dbReference>
<feature type="transmembrane region" description="Helical" evidence="5">
    <location>
        <begin position="60"/>
        <end position="79"/>
    </location>
</feature>
<dbReference type="OrthoDB" id="541710at2759"/>
<feature type="domain" description="3-oxo-5-alpha-steroid 4-dehydrogenase C-terminal" evidence="6">
    <location>
        <begin position="60"/>
        <end position="126"/>
    </location>
</feature>
<evidence type="ECO:0000256" key="2">
    <source>
        <dbReference type="ARBA" id="ARBA00022692"/>
    </source>
</evidence>
<dbReference type="GO" id="GO:0005783">
    <property type="term" value="C:endoplasmic reticulum"/>
    <property type="evidence" value="ECO:0007669"/>
    <property type="project" value="TreeGrafter"/>
</dbReference>
<protein>
    <submittedName>
        <fullName evidence="7">Putative polyprenol reductase 1</fullName>
    </submittedName>
</protein>
<dbReference type="Proteomes" id="UP000236333">
    <property type="component" value="Unassembled WGS sequence"/>
</dbReference>
<evidence type="ECO:0000256" key="5">
    <source>
        <dbReference type="SAM" id="Phobius"/>
    </source>
</evidence>
<organism evidence="7 8">
    <name type="scientific">Tetrabaena socialis</name>
    <dbReference type="NCBI Taxonomy" id="47790"/>
    <lineage>
        <taxon>Eukaryota</taxon>
        <taxon>Viridiplantae</taxon>
        <taxon>Chlorophyta</taxon>
        <taxon>core chlorophytes</taxon>
        <taxon>Chlorophyceae</taxon>
        <taxon>CS clade</taxon>
        <taxon>Chlamydomonadales</taxon>
        <taxon>Tetrabaenaceae</taxon>
        <taxon>Tetrabaena</taxon>
    </lineage>
</organism>
<keyword evidence="2 5" id="KW-0812">Transmembrane</keyword>
<accession>A0A2J7ZSX8</accession>
<comment type="caution">
    <text evidence="7">The sequence shown here is derived from an EMBL/GenBank/DDBJ whole genome shotgun (WGS) entry which is preliminary data.</text>
</comment>
<dbReference type="PROSITE" id="PS50244">
    <property type="entry name" value="S5A_REDUCTASE"/>
    <property type="match status" value="1"/>
</dbReference>
<name>A0A2J7ZSX8_9CHLO</name>
<dbReference type="InterPro" id="IPR039698">
    <property type="entry name" value="Dfg10/SRD5A3"/>
</dbReference>
<proteinExistence type="predicted"/>
<evidence type="ECO:0000256" key="1">
    <source>
        <dbReference type="ARBA" id="ARBA00004127"/>
    </source>
</evidence>
<evidence type="ECO:0000259" key="6">
    <source>
        <dbReference type="Pfam" id="PF02544"/>
    </source>
</evidence>